<feature type="chain" id="PRO_5036403203" evidence="1">
    <location>
        <begin position="20"/>
        <end position="86"/>
    </location>
</feature>
<dbReference type="OrthoDB" id="6378790at2759"/>
<dbReference type="Proteomes" id="UP000677054">
    <property type="component" value="Unassembled WGS sequence"/>
</dbReference>
<protein>
    <submittedName>
        <fullName evidence="2">Uncharacterized protein</fullName>
    </submittedName>
</protein>
<feature type="signal peptide" evidence="1">
    <location>
        <begin position="1"/>
        <end position="19"/>
    </location>
</feature>
<keyword evidence="3" id="KW-1185">Reference proteome</keyword>
<proteinExistence type="predicted"/>
<evidence type="ECO:0000313" key="2">
    <source>
        <dbReference type="EMBL" id="CAD7253760.1"/>
    </source>
</evidence>
<organism evidence="2">
    <name type="scientific">Darwinula stevensoni</name>
    <dbReference type="NCBI Taxonomy" id="69355"/>
    <lineage>
        <taxon>Eukaryota</taxon>
        <taxon>Metazoa</taxon>
        <taxon>Ecdysozoa</taxon>
        <taxon>Arthropoda</taxon>
        <taxon>Crustacea</taxon>
        <taxon>Oligostraca</taxon>
        <taxon>Ostracoda</taxon>
        <taxon>Podocopa</taxon>
        <taxon>Podocopida</taxon>
        <taxon>Darwinulocopina</taxon>
        <taxon>Darwinuloidea</taxon>
        <taxon>Darwinulidae</taxon>
        <taxon>Darwinula</taxon>
    </lineage>
</organism>
<name>A0A7R9FT96_9CRUS</name>
<dbReference type="EMBL" id="CAJPEV010006594">
    <property type="protein sequence ID" value="CAG0904239.1"/>
    <property type="molecule type" value="Genomic_DNA"/>
</dbReference>
<accession>A0A7R9FT96</accession>
<dbReference type="AlphaFoldDB" id="A0A7R9FT96"/>
<evidence type="ECO:0000256" key="1">
    <source>
        <dbReference type="SAM" id="SignalP"/>
    </source>
</evidence>
<gene>
    <name evidence="2" type="ORF">DSTB1V02_LOCUS13507</name>
</gene>
<reference evidence="2" key="1">
    <citation type="submission" date="2020-11" db="EMBL/GenBank/DDBJ databases">
        <authorList>
            <person name="Tran Van P."/>
        </authorList>
    </citation>
    <scope>NUCLEOTIDE SEQUENCE</scope>
</reference>
<sequence length="86" mass="8781">MACLGALLGLLALTLFSAAQTTKESSLGYLLTAPKVLRSNSTELMCLSVANAEGGGRAELTLTGEVANATLATLDHSFAKGTLDSH</sequence>
<dbReference type="EMBL" id="LR906111">
    <property type="protein sequence ID" value="CAD7253760.1"/>
    <property type="molecule type" value="Genomic_DNA"/>
</dbReference>
<keyword evidence="1" id="KW-0732">Signal</keyword>
<evidence type="ECO:0000313" key="3">
    <source>
        <dbReference type="Proteomes" id="UP000677054"/>
    </source>
</evidence>